<gene>
    <name evidence="1" type="ORF">ACFFV7_34970</name>
</gene>
<evidence type="ECO:0000313" key="2">
    <source>
        <dbReference type="Proteomes" id="UP001589647"/>
    </source>
</evidence>
<comment type="caution">
    <text evidence="1">The sequence shown here is derived from an EMBL/GenBank/DDBJ whole genome shotgun (WGS) entry which is preliminary data.</text>
</comment>
<sequence>MERLGRQLAVRAEHTGAGEGLAGVREAFARLSPDDREILAPVGWERLGSDEIAVVLDFDHRYVLPVIPVACLAAALAHPRCARPQGR</sequence>
<protein>
    <submittedName>
        <fullName evidence="1">Uncharacterized protein</fullName>
    </submittedName>
</protein>
<reference evidence="1 2" key="1">
    <citation type="submission" date="2024-09" db="EMBL/GenBank/DDBJ databases">
        <authorList>
            <person name="Sun Q."/>
            <person name="Mori K."/>
        </authorList>
    </citation>
    <scope>NUCLEOTIDE SEQUENCE [LARGE SCALE GENOMIC DNA]</scope>
    <source>
        <strain evidence="1 2">CCM 3426</strain>
    </source>
</reference>
<name>A0ABV5IRU8_9ACTN</name>
<organism evidence="1 2">
    <name type="scientific">Nonomuraea spiralis</name>
    <dbReference type="NCBI Taxonomy" id="46182"/>
    <lineage>
        <taxon>Bacteria</taxon>
        <taxon>Bacillati</taxon>
        <taxon>Actinomycetota</taxon>
        <taxon>Actinomycetes</taxon>
        <taxon>Streptosporangiales</taxon>
        <taxon>Streptosporangiaceae</taxon>
        <taxon>Nonomuraea</taxon>
    </lineage>
</organism>
<dbReference type="EMBL" id="JBHMEI010000037">
    <property type="protein sequence ID" value="MFB9206444.1"/>
    <property type="molecule type" value="Genomic_DNA"/>
</dbReference>
<dbReference type="Proteomes" id="UP001589647">
    <property type="component" value="Unassembled WGS sequence"/>
</dbReference>
<accession>A0ABV5IRU8</accession>
<dbReference type="RefSeq" id="WP_189651173.1">
    <property type="nucleotide sequence ID" value="NZ_BMRC01000017.1"/>
</dbReference>
<keyword evidence="2" id="KW-1185">Reference proteome</keyword>
<evidence type="ECO:0000313" key="1">
    <source>
        <dbReference type="EMBL" id="MFB9206444.1"/>
    </source>
</evidence>
<proteinExistence type="predicted"/>